<evidence type="ECO:0000313" key="5">
    <source>
        <dbReference type="Proteomes" id="UP001379945"/>
    </source>
</evidence>
<proteinExistence type="predicted"/>
<dbReference type="NCBIfam" id="TIGR02601">
    <property type="entry name" value="autotrns_rpt"/>
    <property type="match status" value="1"/>
</dbReference>
<comment type="caution">
    <text evidence="4">The sequence shown here is derived from an EMBL/GenBank/DDBJ whole genome shotgun (WGS) entry which is preliminary data.</text>
</comment>
<keyword evidence="5" id="KW-1185">Reference proteome</keyword>
<sequence>MSLVACGGSGDSSLSNPPVGLGREDTAPVPDETKVLPYVDYAYTNQRGMAQYATLSTNAGVRVVSGFLDLWTPSSLIVDAGQTAPATGNFPAVTASAWSGIPGDATDGKKVNAAVLDANIQYVVNLTANRTAEQATAAYLDDRRQKGYSVTDGLGPLTDAWRTVARQTTTITGVPADATTKLYNDGGNNIGVGVAGGNTEFGTVVDFVNSPPNGSTEPAKRFFKYARPWRWSTSVSVVPSLVPAKSSTPATDGGFISGHSAEAVRSGLMMAYVVPERYAELVARSLELGENRIMAGMHSPLDVIGGRIQAQAVIAAALYNQANKQVPNPAGGTLVVADQRDAARTQARTALMTAVGAKDALALQAFAQSGTSTNDRFADQTAMRAAALRRLTFGFSPIAATDKAAVVPKAAELLLETRFPYLSATQRRVVLKSTALPSGYPAMDDAEGWGRLNLFAAAQGYGALQGDVTVQMDAAQGGFHARDTWRNDLTGAGRLLKTGSGELRLAGAASTFTGGIWLQGGTLAADTATALGAGDVYIEQGALQVVASQPVQVSRNLTQLPTGTLQVVLGAKGQGSLNVSGTARIEGDLQVSFAAGMAPKVGDVLPVLTHGARFGNFRRITVSGYKAVAVYSDTGVSLKITAVGG</sequence>
<dbReference type="Pfam" id="PF12951">
    <property type="entry name" value="PATR"/>
    <property type="match status" value="1"/>
</dbReference>
<evidence type="ECO:0000259" key="3">
    <source>
        <dbReference type="SMART" id="SM00014"/>
    </source>
</evidence>
<dbReference type="InterPro" id="IPR036938">
    <property type="entry name" value="PAP2/HPO_sf"/>
</dbReference>
<feature type="region of interest" description="Disordered" evidence="2">
    <location>
        <begin position="1"/>
        <end position="28"/>
    </location>
</feature>
<keyword evidence="1" id="KW-0732">Signal</keyword>
<dbReference type="InterPro" id="IPR013425">
    <property type="entry name" value="Autotrns_rpt"/>
</dbReference>
<organism evidence="4 5">
    <name type="scientific">Ideonella margarita</name>
    <dbReference type="NCBI Taxonomy" id="2984191"/>
    <lineage>
        <taxon>Bacteria</taxon>
        <taxon>Pseudomonadati</taxon>
        <taxon>Pseudomonadota</taxon>
        <taxon>Betaproteobacteria</taxon>
        <taxon>Burkholderiales</taxon>
        <taxon>Sphaerotilaceae</taxon>
        <taxon>Ideonella</taxon>
    </lineage>
</organism>
<dbReference type="SMART" id="SM00014">
    <property type="entry name" value="acidPPc"/>
    <property type="match status" value="1"/>
</dbReference>
<dbReference type="EMBL" id="JBBUTI010000010">
    <property type="protein sequence ID" value="MEK8047704.1"/>
    <property type="molecule type" value="Genomic_DNA"/>
</dbReference>
<reference evidence="4 5" key="1">
    <citation type="submission" date="2024-04" db="EMBL/GenBank/DDBJ databases">
        <title>Novel species of the genus Ideonella isolated from streams.</title>
        <authorList>
            <person name="Lu H."/>
        </authorList>
    </citation>
    <scope>NUCLEOTIDE SEQUENCE [LARGE SCALE GENOMIC DNA]</scope>
    <source>
        <strain evidence="4 5">LYT19W</strain>
    </source>
</reference>
<name>A0ABU9CAG6_9BURK</name>
<evidence type="ECO:0000256" key="2">
    <source>
        <dbReference type="SAM" id="MobiDB-lite"/>
    </source>
</evidence>
<gene>
    <name evidence="4" type="ORF">AACH00_15180</name>
</gene>
<accession>A0ABU9CAG6</accession>
<dbReference type="Gene3D" id="1.20.144.10">
    <property type="entry name" value="Phosphatidic acid phosphatase type 2/haloperoxidase"/>
    <property type="match status" value="1"/>
</dbReference>
<protein>
    <submittedName>
        <fullName evidence="4">Phosphatase PAP2 family protein</fullName>
    </submittedName>
</protein>
<feature type="domain" description="Phosphatidic acid phosphatase type 2/haloperoxidase" evidence="3">
    <location>
        <begin position="190"/>
        <end position="318"/>
    </location>
</feature>
<evidence type="ECO:0000313" key="4">
    <source>
        <dbReference type="EMBL" id="MEK8047704.1"/>
    </source>
</evidence>
<dbReference type="InterPro" id="IPR000326">
    <property type="entry name" value="PAP2/HPO"/>
</dbReference>
<evidence type="ECO:0000256" key="1">
    <source>
        <dbReference type="ARBA" id="ARBA00022729"/>
    </source>
</evidence>
<dbReference type="SUPFAM" id="SSF48317">
    <property type="entry name" value="Acid phosphatase/Vanadium-dependent haloperoxidase"/>
    <property type="match status" value="1"/>
</dbReference>
<dbReference type="Proteomes" id="UP001379945">
    <property type="component" value="Unassembled WGS sequence"/>
</dbReference>
<dbReference type="Pfam" id="PF01569">
    <property type="entry name" value="PAP2"/>
    <property type="match status" value="1"/>
</dbReference>
<dbReference type="RefSeq" id="WP_341400010.1">
    <property type="nucleotide sequence ID" value="NZ_JBBUTI010000010.1"/>
</dbReference>